<dbReference type="EMBL" id="BONQ01000183">
    <property type="protein sequence ID" value="GIG52567.1"/>
    <property type="molecule type" value="Genomic_DNA"/>
</dbReference>
<organism evidence="3 4">
    <name type="scientific">Dactylosporangium siamense</name>
    <dbReference type="NCBI Taxonomy" id="685454"/>
    <lineage>
        <taxon>Bacteria</taxon>
        <taxon>Bacillati</taxon>
        <taxon>Actinomycetota</taxon>
        <taxon>Actinomycetes</taxon>
        <taxon>Micromonosporales</taxon>
        <taxon>Micromonosporaceae</taxon>
        <taxon>Dactylosporangium</taxon>
    </lineage>
</organism>
<comment type="caution">
    <text evidence="3">The sequence shown here is derived from an EMBL/GenBank/DDBJ whole genome shotgun (WGS) entry which is preliminary data.</text>
</comment>
<name>A0A919PY83_9ACTN</name>
<evidence type="ECO:0000313" key="3">
    <source>
        <dbReference type="EMBL" id="GIG52567.1"/>
    </source>
</evidence>
<dbReference type="CDD" id="cd06974">
    <property type="entry name" value="TerD_like"/>
    <property type="match status" value="2"/>
</dbReference>
<proteinExistence type="inferred from homology"/>
<dbReference type="Gene3D" id="2.60.60.30">
    <property type="entry name" value="sav2460 like domains"/>
    <property type="match status" value="2"/>
</dbReference>
<evidence type="ECO:0000256" key="1">
    <source>
        <dbReference type="ARBA" id="ARBA00008775"/>
    </source>
</evidence>
<dbReference type="PANTHER" id="PTHR32097:SF4">
    <property type="entry name" value="GENERAL STRESS PROTEIN 16U"/>
    <property type="match status" value="1"/>
</dbReference>
<dbReference type="InterPro" id="IPR003325">
    <property type="entry name" value="TerD"/>
</dbReference>
<reference evidence="3" key="1">
    <citation type="submission" date="2021-01" db="EMBL/GenBank/DDBJ databases">
        <title>Whole genome shotgun sequence of Dactylosporangium siamense NBRC 106093.</title>
        <authorList>
            <person name="Komaki H."/>
            <person name="Tamura T."/>
        </authorList>
    </citation>
    <scope>NUCLEOTIDE SEQUENCE</scope>
    <source>
        <strain evidence="3">NBRC 106093</strain>
    </source>
</reference>
<evidence type="ECO:0000313" key="4">
    <source>
        <dbReference type="Proteomes" id="UP000660611"/>
    </source>
</evidence>
<dbReference type="PANTHER" id="PTHR32097">
    <property type="entry name" value="CAMP-BINDING PROTEIN 1-RELATED"/>
    <property type="match status" value="1"/>
</dbReference>
<sequence>MAQILAKGQNVPVRASVVHAVLSWQPGPSVPDVDVSALLLTGAGRVRGDGDFVYYNQAGHASGSVRHAGKRTDPRWLADTVSVTLGQVEPVVERIVVAASAEGAFGRVPGLTLCLYDEAHAELVRFAVAGAATETSMVLGELYRRGAEWKFRAVGQGFDNGLAGLATAFGIQVDDPPAPPAPAAGPPAPVNLDKGRMMLRKNESVSLVKTGAPPLVRIRMGLGWDPAKAGRSIDLDAGVITFVGGQPAVTVYFGRKTGYDGAIKLSGDNQSGRGEGDDEQIRVALDLLPVEVHALVFTVNSYGSHKFTAIRRAYCRLLEDRSGNELVRFDLTQSEPSTGVLMAVLRRGPAGVWTMQALGVFQDGRKAEDMEPLATRLLAVTA</sequence>
<dbReference type="Pfam" id="PF02342">
    <property type="entry name" value="TerD"/>
    <property type="match status" value="2"/>
</dbReference>
<evidence type="ECO:0000259" key="2">
    <source>
        <dbReference type="Pfam" id="PF02342"/>
    </source>
</evidence>
<feature type="domain" description="TerD" evidence="2">
    <location>
        <begin position="1"/>
        <end position="169"/>
    </location>
</feature>
<feature type="domain" description="TerD" evidence="2">
    <location>
        <begin position="197"/>
        <end position="360"/>
    </location>
</feature>
<protein>
    <submittedName>
        <fullName evidence="3">Transport-associated protein</fullName>
    </submittedName>
</protein>
<keyword evidence="4" id="KW-1185">Reference proteome</keyword>
<dbReference type="AlphaFoldDB" id="A0A919PY83"/>
<comment type="similarity">
    <text evidence="1">Belongs to the CAPAB/TerDEXZ family.</text>
</comment>
<dbReference type="RefSeq" id="WP_203854157.1">
    <property type="nucleotide sequence ID" value="NZ_BAAAVW010000025.1"/>
</dbReference>
<gene>
    <name evidence="3" type="ORF">Dsi01nite_106080</name>
</gene>
<dbReference type="Proteomes" id="UP000660611">
    <property type="component" value="Unassembled WGS sequence"/>
</dbReference>
<dbReference type="InterPro" id="IPR051324">
    <property type="entry name" value="Stress/Tellurium_Resist"/>
</dbReference>
<accession>A0A919PY83</accession>